<keyword evidence="3" id="KW-1185">Reference proteome</keyword>
<dbReference type="SUPFAM" id="SSF69118">
    <property type="entry name" value="AhpD-like"/>
    <property type="match status" value="1"/>
</dbReference>
<dbReference type="PANTHER" id="PTHR34846:SF7">
    <property type="entry name" value="BLL7811 PROTEIN"/>
    <property type="match status" value="1"/>
</dbReference>
<dbReference type="NCBIfam" id="TIGR00778">
    <property type="entry name" value="ahpD_dom"/>
    <property type="match status" value="1"/>
</dbReference>
<accession>A0ABM8AEB0</accession>
<reference evidence="2" key="1">
    <citation type="submission" date="2022-07" db="EMBL/GenBank/DDBJ databases">
        <title>Complete Genome Sequence of the Radioresistant Bacterium Deinococcus aetherius ST0316, Isolated from the Air Dust collected in Lower Stratosphere above Japan.</title>
        <authorList>
            <person name="Satoh K."/>
            <person name="Hagiwara K."/>
            <person name="Katsumata K."/>
            <person name="Kubo A."/>
            <person name="Yokobori S."/>
            <person name="Yamagishi A."/>
            <person name="Oono Y."/>
            <person name="Narumi I."/>
        </authorList>
    </citation>
    <scope>NUCLEOTIDE SEQUENCE</scope>
    <source>
        <strain evidence="2">ST0316</strain>
    </source>
</reference>
<dbReference type="Gene3D" id="1.20.1290.10">
    <property type="entry name" value="AhpD-like"/>
    <property type="match status" value="1"/>
</dbReference>
<sequence>MQERMKNPALSVPGAMQALIDLSKAAQHGIPAGLRDLINLRASQINGCSVCVAGHARDLKAAGESDERIFAVAAWRDAPYFTEAERAALALTEAATRLADTSDPVPDAIWHEAARHHDERALASIVLAIGSINVWNRLNVTTRQVAGQAW</sequence>
<dbReference type="PANTHER" id="PTHR34846">
    <property type="entry name" value="4-CARBOXYMUCONOLACTONE DECARBOXYLASE FAMILY PROTEIN (AFU_ORTHOLOGUE AFUA_6G11590)"/>
    <property type="match status" value="1"/>
</dbReference>
<proteinExistence type="predicted"/>
<dbReference type="InterPro" id="IPR003779">
    <property type="entry name" value="CMD-like"/>
</dbReference>
<dbReference type="Proteomes" id="UP001064971">
    <property type="component" value="Chromosome"/>
</dbReference>
<gene>
    <name evidence="2" type="ORF">DAETH_20950</name>
</gene>
<organism evidence="2 3">
    <name type="scientific">Deinococcus aetherius</name>
    <dbReference type="NCBI Taxonomy" id="200252"/>
    <lineage>
        <taxon>Bacteria</taxon>
        <taxon>Thermotogati</taxon>
        <taxon>Deinococcota</taxon>
        <taxon>Deinococci</taxon>
        <taxon>Deinococcales</taxon>
        <taxon>Deinococcaceae</taxon>
        <taxon>Deinococcus</taxon>
    </lineage>
</organism>
<name>A0ABM8AEB0_9DEIO</name>
<protein>
    <submittedName>
        <fullName evidence="2">Alkyl hydroperoxide reductase AhpD</fullName>
    </submittedName>
</protein>
<evidence type="ECO:0000313" key="2">
    <source>
        <dbReference type="EMBL" id="BDP42126.1"/>
    </source>
</evidence>
<dbReference type="RefSeq" id="WP_264774835.1">
    <property type="nucleotide sequence ID" value="NZ_AP026560.1"/>
</dbReference>
<evidence type="ECO:0000259" key="1">
    <source>
        <dbReference type="Pfam" id="PF02627"/>
    </source>
</evidence>
<dbReference type="Pfam" id="PF02627">
    <property type="entry name" value="CMD"/>
    <property type="match status" value="1"/>
</dbReference>
<dbReference type="InterPro" id="IPR004675">
    <property type="entry name" value="AhpD_core"/>
</dbReference>
<dbReference type="EMBL" id="AP026560">
    <property type="protein sequence ID" value="BDP42126.1"/>
    <property type="molecule type" value="Genomic_DNA"/>
</dbReference>
<feature type="domain" description="Carboxymuconolactone decarboxylase-like" evidence="1">
    <location>
        <begin position="13"/>
        <end position="93"/>
    </location>
</feature>
<evidence type="ECO:0000313" key="3">
    <source>
        <dbReference type="Proteomes" id="UP001064971"/>
    </source>
</evidence>
<dbReference type="InterPro" id="IPR029032">
    <property type="entry name" value="AhpD-like"/>
</dbReference>